<evidence type="ECO:0000259" key="4">
    <source>
        <dbReference type="Pfam" id="PF14870"/>
    </source>
</evidence>
<dbReference type="Pfam" id="PF14870">
    <property type="entry name" value="PSII_BNR"/>
    <property type="match status" value="2"/>
</dbReference>
<organism evidence="5 6">
    <name type="scientific">Marinobacter metalliresistant</name>
    <dbReference type="NCBI Taxonomy" id="2961995"/>
    <lineage>
        <taxon>Bacteria</taxon>
        <taxon>Pseudomonadati</taxon>
        <taxon>Pseudomonadota</taxon>
        <taxon>Gammaproteobacteria</taxon>
        <taxon>Pseudomonadales</taxon>
        <taxon>Marinobacteraceae</taxon>
        <taxon>Marinobacter</taxon>
    </lineage>
</organism>
<dbReference type="Proteomes" id="UP001475781">
    <property type="component" value="Chromosome"/>
</dbReference>
<name>A0ABZ2W171_9GAMM</name>
<evidence type="ECO:0000256" key="3">
    <source>
        <dbReference type="SAM" id="SignalP"/>
    </source>
</evidence>
<dbReference type="InterPro" id="IPR028203">
    <property type="entry name" value="PSII_CF48-like_dom"/>
</dbReference>
<dbReference type="PANTHER" id="PTHR47199">
    <property type="entry name" value="PHOTOSYSTEM II STABILITY/ASSEMBLY FACTOR HCF136, CHLOROPLASTIC"/>
    <property type="match status" value="1"/>
</dbReference>
<keyword evidence="2" id="KW-0604">Photosystem II</keyword>
<evidence type="ECO:0000256" key="1">
    <source>
        <dbReference type="ARBA" id="ARBA00022531"/>
    </source>
</evidence>
<evidence type="ECO:0000313" key="6">
    <source>
        <dbReference type="Proteomes" id="UP001475781"/>
    </source>
</evidence>
<proteinExistence type="predicted"/>
<gene>
    <name evidence="5" type="ORF">NLK58_19665</name>
</gene>
<sequence length="382" mass="40789">MANRLMCKTLGAACLGLSMAWSAPAAFALADVIETPARPTDLAPENLLNDATRTGDRIVAVGERGHIIYSDDEGETWVQGEVPVSVTLTGIDFGSETHGWAVGHSGVVLHTEDAGATWSLQLDGIRAAALAIESREEQIAAMEERIEGAPESEKSDLEWALDDLYFALENLQADLDVGPVNPLLDVWFENENRGFVVGAYGMFLRTTDGGETWKDWAPRIENRQNFHLNGITRVTGGALVVVGEAGQIHVSVDGGETFERRESPYEGSLFGVIGTGQVNEVLAFGLRGNMLFSTDLGKSWRMIPNSAGATLNDGAVAKDGRITLVGNGGAVLLSTDGAETFRENFRSDRDGVMSVVPISGTDLLLVGEGGVKITDARGKNLQ</sequence>
<dbReference type="RefSeq" id="WP_341581556.1">
    <property type="nucleotide sequence ID" value="NZ_CP101118.1"/>
</dbReference>
<evidence type="ECO:0000313" key="5">
    <source>
        <dbReference type="EMBL" id="WZF88493.1"/>
    </source>
</evidence>
<keyword evidence="1" id="KW-0602">Photosynthesis</keyword>
<keyword evidence="3" id="KW-0732">Signal</keyword>
<dbReference type="PANTHER" id="PTHR47199:SF2">
    <property type="entry name" value="PHOTOSYSTEM II STABILITY_ASSEMBLY FACTOR HCF136, CHLOROPLASTIC"/>
    <property type="match status" value="1"/>
</dbReference>
<accession>A0ABZ2W171</accession>
<dbReference type="InterPro" id="IPR015943">
    <property type="entry name" value="WD40/YVTN_repeat-like_dom_sf"/>
</dbReference>
<feature type="chain" id="PRO_5046017495" evidence="3">
    <location>
        <begin position="26"/>
        <end position="382"/>
    </location>
</feature>
<reference evidence="5 6" key="1">
    <citation type="submission" date="2022-07" db="EMBL/GenBank/DDBJ databases">
        <title>A copper resistant bacterium isolated from sediment samples of deep sea hydrothermal areas.</title>
        <authorList>
            <person name="Zeng X."/>
        </authorList>
    </citation>
    <scope>NUCLEOTIDE SEQUENCE [LARGE SCALE GENOMIC DNA]</scope>
    <source>
        <strain evidence="6">CuT 6</strain>
    </source>
</reference>
<feature type="domain" description="Photosynthesis system II assembly factor Ycf48/Hcf136-like" evidence="4">
    <location>
        <begin position="181"/>
        <end position="260"/>
    </location>
</feature>
<dbReference type="CDD" id="cd15482">
    <property type="entry name" value="Sialidase_non-viral"/>
    <property type="match status" value="1"/>
</dbReference>
<dbReference type="EMBL" id="CP101118">
    <property type="protein sequence ID" value="WZF88493.1"/>
    <property type="molecule type" value="Genomic_DNA"/>
</dbReference>
<dbReference type="Gene3D" id="2.130.10.10">
    <property type="entry name" value="YVTN repeat-like/Quinoprotein amine dehydrogenase"/>
    <property type="match status" value="2"/>
</dbReference>
<dbReference type="SUPFAM" id="SSF110296">
    <property type="entry name" value="Oligoxyloglucan reducing end-specific cellobiohydrolase"/>
    <property type="match status" value="1"/>
</dbReference>
<feature type="signal peptide" evidence="3">
    <location>
        <begin position="1"/>
        <end position="25"/>
    </location>
</feature>
<feature type="domain" description="Photosynthesis system II assembly factor Ycf48/Hcf136-like" evidence="4">
    <location>
        <begin position="76"/>
        <end position="121"/>
    </location>
</feature>
<keyword evidence="6" id="KW-1185">Reference proteome</keyword>
<protein>
    <submittedName>
        <fullName evidence="5">YCF48-related protein</fullName>
    </submittedName>
</protein>
<evidence type="ECO:0000256" key="2">
    <source>
        <dbReference type="ARBA" id="ARBA00023276"/>
    </source>
</evidence>